<accession>A0A916UDD5</accession>
<evidence type="ECO:0000313" key="2">
    <source>
        <dbReference type="EMBL" id="GGC68131.1"/>
    </source>
</evidence>
<keyword evidence="1" id="KW-0812">Transmembrane</keyword>
<reference evidence="2" key="1">
    <citation type="journal article" date="2014" name="Int. J. Syst. Evol. Microbiol.">
        <title>Complete genome sequence of Corynebacterium casei LMG S-19264T (=DSM 44701T), isolated from a smear-ripened cheese.</title>
        <authorList>
            <consortium name="US DOE Joint Genome Institute (JGI-PGF)"/>
            <person name="Walter F."/>
            <person name="Albersmeier A."/>
            <person name="Kalinowski J."/>
            <person name="Ruckert C."/>
        </authorList>
    </citation>
    <scope>NUCLEOTIDE SEQUENCE</scope>
    <source>
        <strain evidence="2">CGMCC 1.15343</strain>
    </source>
</reference>
<evidence type="ECO:0000313" key="3">
    <source>
        <dbReference type="Proteomes" id="UP000651668"/>
    </source>
</evidence>
<protein>
    <submittedName>
        <fullName evidence="2">Uncharacterized protein</fullName>
    </submittedName>
</protein>
<reference evidence="2" key="2">
    <citation type="submission" date="2020-09" db="EMBL/GenBank/DDBJ databases">
        <authorList>
            <person name="Sun Q."/>
            <person name="Zhou Y."/>
        </authorList>
    </citation>
    <scope>NUCLEOTIDE SEQUENCE</scope>
    <source>
        <strain evidence="2">CGMCC 1.15343</strain>
    </source>
</reference>
<organism evidence="2 3">
    <name type="scientific">Pedobacter quisquiliarum</name>
    <dbReference type="NCBI Taxonomy" id="1834438"/>
    <lineage>
        <taxon>Bacteria</taxon>
        <taxon>Pseudomonadati</taxon>
        <taxon>Bacteroidota</taxon>
        <taxon>Sphingobacteriia</taxon>
        <taxon>Sphingobacteriales</taxon>
        <taxon>Sphingobacteriaceae</taxon>
        <taxon>Pedobacter</taxon>
    </lineage>
</organism>
<sequence>MNFDELKSSWQTQPLNSGMEINELKATLDNKWNKYQQSLYRTNICMTLGFLAATIVITWVFFAFQAEFGLAFKLSLASTCLLMIVFAAIAWRSYDFKKDHLEVASTDFIKYQLQKISWQRKVISQYIWIYMVLLWLAVMTYMVEILAPASATLRYSAIGITTLFLVIVAFRDARKQKSRLARLDDMTAELEQQQKMLISN</sequence>
<dbReference type="AlphaFoldDB" id="A0A916UDD5"/>
<evidence type="ECO:0000256" key="1">
    <source>
        <dbReference type="SAM" id="Phobius"/>
    </source>
</evidence>
<name>A0A916UDD5_9SPHI</name>
<keyword evidence="1" id="KW-1133">Transmembrane helix</keyword>
<feature type="transmembrane region" description="Helical" evidence="1">
    <location>
        <begin position="127"/>
        <end position="147"/>
    </location>
</feature>
<gene>
    <name evidence="2" type="ORF">GCM10011387_21880</name>
</gene>
<feature type="transmembrane region" description="Helical" evidence="1">
    <location>
        <begin position="153"/>
        <end position="170"/>
    </location>
</feature>
<dbReference type="Proteomes" id="UP000651668">
    <property type="component" value="Unassembled WGS sequence"/>
</dbReference>
<keyword evidence="3" id="KW-1185">Reference proteome</keyword>
<dbReference type="EMBL" id="BMIL01000007">
    <property type="protein sequence ID" value="GGC68131.1"/>
    <property type="molecule type" value="Genomic_DNA"/>
</dbReference>
<proteinExistence type="predicted"/>
<feature type="transmembrane region" description="Helical" evidence="1">
    <location>
        <begin position="44"/>
        <end position="64"/>
    </location>
</feature>
<comment type="caution">
    <text evidence="2">The sequence shown here is derived from an EMBL/GenBank/DDBJ whole genome shotgun (WGS) entry which is preliminary data.</text>
</comment>
<feature type="transmembrane region" description="Helical" evidence="1">
    <location>
        <begin position="70"/>
        <end position="91"/>
    </location>
</feature>
<dbReference type="RefSeq" id="WP_188626946.1">
    <property type="nucleotide sequence ID" value="NZ_BMIL01000007.1"/>
</dbReference>
<keyword evidence="1" id="KW-0472">Membrane</keyword>